<dbReference type="AlphaFoldDB" id="A0A090S3Y7"/>
<dbReference type="EMBL" id="BBMR01000007">
    <property type="protein sequence ID" value="GAL21234.1"/>
    <property type="molecule type" value="Genomic_DNA"/>
</dbReference>
<organism evidence="2 3">
    <name type="scientific">Vibrio maritimus</name>
    <dbReference type="NCBI Taxonomy" id="990268"/>
    <lineage>
        <taxon>Bacteria</taxon>
        <taxon>Pseudomonadati</taxon>
        <taxon>Pseudomonadota</taxon>
        <taxon>Gammaproteobacteria</taxon>
        <taxon>Vibrionales</taxon>
        <taxon>Vibrionaceae</taxon>
        <taxon>Vibrio</taxon>
    </lineage>
</organism>
<sequence>MVTTSLDSLLVSLLKGNFPSFFLTVGAVTGASFVNLAMKKPSLS</sequence>
<gene>
    <name evidence="2" type="ORF">JCM19235_509</name>
</gene>
<feature type="transmembrane region" description="Helical" evidence="1">
    <location>
        <begin position="20"/>
        <end position="38"/>
    </location>
</feature>
<name>A0A090S3Y7_9VIBR</name>
<evidence type="ECO:0000313" key="3">
    <source>
        <dbReference type="Proteomes" id="UP000029228"/>
    </source>
</evidence>
<reference evidence="2 3" key="1">
    <citation type="submission" date="2014-09" db="EMBL/GenBank/DDBJ databases">
        <title>Vibrio maritimus JCM 19235. (C45) whole genome shotgun sequence.</title>
        <authorList>
            <person name="Sawabe T."/>
            <person name="Meirelles P."/>
            <person name="Nakanishi M."/>
            <person name="Sayaka M."/>
            <person name="Hattori M."/>
            <person name="Ohkuma M."/>
        </authorList>
    </citation>
    <scope>NUCLEOTIDE SEQUENCE [LARGE SCALE GENOMIC DNA]</scope>
    <source>
        <strain evidence="3">JCM19235</strain>
    </source>
</reference>
<keyword evidence="1" id="KW-0472">Membrane</keyword>
<protein>
    <submittedName>
        <fullName evidence="2">Uncharacterized protein</fullName>
    </submittedName>
</protein>
<comment type="caution">
    <text evidence="2">The sequence shown here is derived from an EMBL/GenBank/DDBJ whole genome shotgun (WGS) entry which is preliminary data.</text>
</comment>
<evidence type="ECO:0000256" key="1">
    <source>
        <dbReference type="SAM" id="Phobius"/>
    </source>
</evidence>
<proteinExistence type="predicted"/>
<keyword evidence="1" id="KW-0812">Transmembrane</keyword>
<evidence type="ECO:0000313" key="2">
    <source>
        <dbReference type="EMBL" id="GAL21234.1"/>
    </source>
</evidence>
<accession>A0A090S3Y7</accession>
<dbReference type="Proteomes" id="UP000029228">
    <property type="component" value="Unassembled WGS sequence"/>
</dbReference>
<keyword evidence="1" id="KW-1133">Transmembrane helix</keyword>
<keyword evidence="3" id="KW-1185">Reference proteome</keyword>